<dbReference type="Proteomes" id="UP001419268">
    <property type="component" value="Unassembled WGS sequence"/>
</dbReference>
<reference evidence="5 6" key="1">
    <citation type="submission" date="2024-01" db="EMBL/GenBank/DDBJ databases">
        <title>Genome assemblies of Stephania.</title>
        <authorList>
            <person name="Yang L."/>
        </authorList>
    </citation>
    <scope>NUCLEOTIDE SEQUENCE [LARGE SCALE GENOMIC DNA]</scope>
    <source>
        <strain evidence="5">JXDWG</strain>
        <tissue evidence="5">Leaf</tissue>
    </source>
</reference>
<dbReference type="InterPro" id="IPR036770">
    <property type="entry name" value="Ankyrin_rpt-contain_sf"/>
</dbReference>
<feature type="transmembrane region" description="Helical" evidence="4">
    <location>
        <begin position="288"/>
        <end position="307"/>
    </location>
</feature>
<keyword evidence="4" id="KW-1133">Transmembrane helix</keyword>
<comment type="caution">
    <text evidence="5">The sequence shown here is derived from an EMBL/GenBank/DDBJ whole genome shotgun (WGS) entry which is preliminary data.</text>
</comment>
<dbReference type="EMBL" id="JBBNAG010000010">
    <property type="protein sequence ID" value="KAK9101483.1"/>
    <property type="molecule type" value="Genomic_DNA"/>
</dbReference>
<evidence type="ECO:0000313" key="6">
    <source>
        <dbReference type="Proteomes" id="UP001419268"/>
    </source>
</evidence>
<keyword evidence="4" id="KW-0472">Membrane</keyword>
<dbReference type="Pfam" id="PF13857">
    <property type="entry name" value="Ank_5"/>
    <property type="match status" value="1"/>
</dbReference>
<accession>A0AAP0F4Q1</accession>
<keyword evidence="4" id="KW-0812">Transmembrane</keyword>
<dbReference type="InterPro" id="IPR002110">
    <property type="entry name" value="Ankyrin_rpt"/>
</dbReference>
<organism evidence="5 6">
    <name type="scientific">Stephania cephalantha</name>
    <dbReference type="NCBI Taxonomy" id="152367"/>
    <lineage>
        <taxon>Eukaryota</taxon>
        <taxon>Viridiplantae</taxon>
        <taxon>Streptophyta</taxon>
        <taxon>Embryophyta</taxon>
        <taxon>Tracheophyta</taxon>
        <taxon>Spermatophyta</taxon>
        <taxon>Magnoliopsida</taxon>
        <taxon>Ranunculales</taxon>
        <taxon>Menispermaceae</taxon>
        <taxon>Menispermoideae</taxon>
        <taxon>Cissampelideae</taxon>
        <taxon>Stephania</taxon>
    </lineage>
</organism>
<dbReference type="PANTHER" id="PTHR24186:SF38">
    <property type="entry name" value="ANKYRIN REPEAT FAMILY PROTEIN"/>
    <property type="match status" value="1"/>
</dbReference>
<sequence>MSVLVLIAMEGRVEIMKELFRWRPGALDKVLFDGGETVLHLCVKHSRLEALELSLQWLEDRQVSINSKDGHGNTILHLAVAKKHIQIIKLLLLSNSSSAHGVEVNALNKNGLTALDILLQSTVRDPKDLEIAEVLRGGAGGLRAAAEIISTGSTNNNSSSKANAAHVITIRSDKPIATLPTKQFKTYLHANSIGVVGSLIVTILVMSGLPLNGRVFIWILMFIMCASIAAMGISYILAVSSFTPLVYSDEFLYIEYSWKAMVVFVLMHTTRLLSWMVDKTRRRRRRRIFLWLWCPIAMVALGYLTVFDHSTEFCNHHNIASGGGYDYCIP</sequence>
<dbReference type="AlphaFoldDB" id="A0AAP0F4Q1"/>
<dbReference type="PROSITE" id="PS50088">
    <property type="entry name" value="ANK_REPEAT"/>
    <property type="match status" value="1"/>
</dbReference>
<evidence type="ECO:0000256" key="2">
    <source>
        <dbReference type="ARBA" id="ARBA00023043"/>
    </source>
</evidence>
<keyword evidence="2 3" id="KW-0040">ANK repeat</keyword>
<dbReference type="PROSITE" id="PS50297">
    <property type="entry name" value="ANK_REP_REGION"/>
    <property type="match status" value="1"/>
</dbReference>
<feature type="transmembrane region" description="Helical" evidence="4">
    <location>
        <begin position="187"/>
        <end position="209"/>
    </location>
</feature>
<evidence type="ECO:0000256" key="3">
    <source>
        <dbReference type="PROSITE-ProRule" id="PRU00023"/>
    </source>
</evidence>
<evidence type="ECO:0008006" key="7">
    <source>
        <dbReference type="Google" id="ProtNLM"/>
    </source>
</evidence>
<name>A0AAP0F4Q1_9MAGN</name>
<dbReference type="PANTHER" id="PTHR24186">
    <property type="entry name" value="PROTEIN PHOSPHATASE 1 REGULATORY SUBUNIT"/>
    <property type="match status" value="1"/>
</dbReference>
<evidence type="ECO:0000256" key="4">
    <source>
        <dbReference type="SAM" id="Phobius"/>
    </source>
</evidence>
<keyword evidence="6" id="KW-1185">Reference proteome</keyword>
<feature type="transmembrane region" description="Helical" evidence="4">
    <location>
        <begin position="258"/>
        <end position="276"/>
    </location>
</feature>
<proteinExistence type="predicted"/>
<dbReference type="Gene3D" id="1.25.40.20">
    <property type="entry name" value="Ankyrin repeat-containing domain"/>
    <property type="match status" value="1"/>
</dbReference>
<feature type="transmembrane region" description="Helical" evidence="4">
    <location>
        <begin position="216"/>
        <end position="238"/>
    </location>
</feature>
<keyword evidence="1" id="KW-0677">Repeat</keyword>
<dbReference type="SUPFAM" id="SSF48403">
    <property type="entry name" value="Ankyrin repeat"/>
    <property type="match status" value="1"/>
</dbReference>
<dbReference type="SMART" id="SM00248">
    <property type="entry name" value="ANK"/>
    <property type="match status" value="3"/>
</dbReference>
<protein>
    <recommendedName>
        <fullName evidence="7">PGG domain-containing protein</fullName>
    </recommendedName>
</protein>
<feature type="repeat" description="ANK" evidence="3">
    <location>
        <begin position="71"/>
        <end position="92"/>
    </location>
</feature>
<dbReference type="GO" id="GO:0005886">
    <property type="term" value="C:plasma membrane"/>
    <property type="evidence" value="ECO:0007669"/>
    <property type="project" value="TreeGrafter"/>
</dbReference>
<evidence type="ECO:0000313" key="5">
    <source>
        <dbReference type="EMBL" id="KAK9101483.1"/>
    </source>
</evidence>
<evidence type="ECO:0000256" key="1">
    <source>
        <dbReference type="ARBA" id="ARBA00022737"/>
    </source>
</evidence>
<gene>
    <name evidence="5" type="ORF">Scep_024913</name>
</gene>